<dbReference type="PROSITE" id="PS51819">
    <property type="entry name" value="VOC"/>
    <property type="match status" value="1"/>
</dbReference>
<reference evidence="2 3" key="1">
    <citation type="submission" date="2019-12" db="EMBL/GenBank/DDBJ databases">
        <title>Whole-genome sequencing of Allorhizobium vitis.</title>
        <authorList>
            <person name="Gan H.M."/>
            <person name="Szegedi E."/>
            <person name="Burr T."/>
            <person name="Savka M.A."/>
        </authorList>
    </citation>
    <scope>NUCLEOTIDE SEQUENCE [LARGE SCALE GENOMIC DNA]</scope>
    <source>
        <strain evidence="2 3">CG516</strain>
    </source>
</reference>
<feature type="domain" description="VOC" evidence="1">
    <location>
        <begin position="1"/>
        <end position="125"/>
    </location>
</feature>
<dbReference type="RefSeq" id="WP_156613274.1">
    <property type="nucleotide sequence ID" value="NZ_WPHR01000001.1"/>
</dbReference>
<dbReference type="Proteomes" id="UP000477951">
    <property type="component" value="Unassembled WGS sequence"/>
</dbReference>
<dbReference type="PANTHER" id="PTHR35006">
    <property type="entry name" value="GLYOXALASE FAMILY PROTEIN (AFU_ORTHOLOGUE AFUA_5G14830)"/>
    <property type="match status" value="1"/>
</dbReference>
<name>A0A6L6V9E9_AGRVI</name>
<gene>
    <name evidence="2" type="ORF">GOZ90_01865</name>
</gene>
<accession>A0A6L6V9E9</accession>
<comment type="caution">
    <text evidence="2">The sequence shown here is derived from an EMBL/GenBank/DDBJ whole genome shotgun (WGS) entry which is preliminary data.</text>
</comment>
<dbReference type="InterPro" id="IPR037523">
    <property type="entry name" value="VOC_core"/>
</dbReference>
<proteinExistence type="predicted"/>
<protein>
    <submittedName>
        <fullName evidence="2">VOC family protein</fullName>
    </submittedName>
</protein>
<dbReference type="CDD" id="cd07262">
    <property type="entry name" value="VOC_like"/>
    <property type="match status" value="1"/>
</dbReference>
<dbReference type="PANTHER" id="PTHR35006:SF2">
    <property type="entry name" value="GLYOXALASE FAMILY PROTEIN (AFU_ORTHOLOGUE AFUA_5G14830)"/>
    <property type="match status" value="1"/>
</dbReference>
<dbReference type="EMBL" id="WPHR01000001">
    <property type="protein sequence ID" value="MUZ71411.1"/>
    <property type="molecule type" value="Genomic_DNA"/>
</dbReference>
<dbReference type="SUPFAM" id="SSF54593">
    <property type="entry name" value="Glyoxalase/Bleomycin resistance protein/Dihydroxybiphenyl dioxygenase"/>
    <property type="match status" value="1"/>
</dbReference>
<dbReference type="AlphaFoldDB" id="A0A6L6V9E9"/>
<dbReference type="Pfam" id="PF00903">
    <property type="entry name" value="Glyoxalase"/>
    <property type="match status" value="1"/>
</dbReference>
<sequence length="133" mass="14507">MIDHMNIKVADFERAKAFYDAAFAPLGASLLYMVPAEYSKGVKMGGYGRDRPVYWLHEGTPPAGYHQHIAFTANSRAEVDAFYQAAIAAGGTDNGPPGLRPHYHPDYYGAFVFDLDGNNIEAVCHKPEIGGEA</sequence>
<dbReference type="InterPro" id="IPR004360">
    <property type="entry name" value="Glyas_Fos-R_dOase_dom"/>
</dbReference>
<evidence type="ECO:0000313" key="3">
    <source>
        <dbReference type="Proteomes" id="UP000477951"/>
    </source>
</evidence>
<evidence type="ECO:0000259" key="1">
    <source>
        <dbReference type="PROSITE" id="PS51819"/>
    </source>
</evidence>
<evidence type="ECO:0000313" key="2">
    <source>
        <dbReference type="EMBL" id="MUZ71411.1"/>
    </source>
</evidence>
<organism evidence="2 3">
    <name type="scientific">Agrobacterium vitis</name>
    <name type="common">Rhizobium vitis</name>
    <dbReference type="NCBI Taxonomy" id="373"/>
    <lineage>
        <taxon>Bacteria</taxon>
        <taxon>Pseudomonadati</taxon>
        <taxon>Pseudomonadota</taxon>
        <taxon>Alphaproteobacteria</taxon>
        <taxon>Hyphomicrobiales</taxon>
        <taxon>Rhizobiaceae</taxon>
        <taxon>Rhizobium/Agrobacterium group</taxon>
        <taxon>Agrobacterium</taxon>
    </lineage>
</organism>
<dbReference type="Gene3D" id="3.10.180.10">
    <property type="entry name" value="2,3-Dihydroxybiphenyl 1,2-Dioxygenase, domain 1"/>
    <property type="match status" value="1"/>
</dbReference>
<dbReference type="InterPro" id="IPR029068">
    <property type="entry name" value="Glyas_Bleomycin-R_OHBP_Dase"/>
</dbReference>